<dbReference type="SMART" id="SM00906">
    <property type="entry name" value="Fungal_trans"/>
    <property type="match status" value="1"/>
</dbReference>
<feature type="domain" description="Xylanolytic transcriptional activator regulatory" evidence="2">
    <location>
        <begin position="67"/>
        <end position="140"/>
    </location>
</feature>
<gene>
    <name evidence="3" type="ORF">QTJ16_001842</name>
</gene>
<dbReference type="EMBL" id="JAUBYV010000002">
    <property type="protein sequence ID" value="KAK2628739.1"/>
    <property type="molecule type" value="Genomic_DNA"/>
</dbReference>
<proteinExistence type="predicted"/>
<reference evidence="3" key="1">
    <citation type="submission" date="2023-06" db="EMBL/GenBank/DDBJ databases">
        <title>Draft genome of Marssonina rosae.</title>
        <authorList>
            <person name="Cheng Q."/>
        </authorList>
    </citation>
    <scope>NUCLEOTIDE SEQUENCE</scope>
    <source>
        <strain evidence="3">R4</strain>
    </source>
</reference>
<comment type="caution">
    <text evidence="3">The sequence shown here is derived from an EMBL/GenBank/DDBJ whole genome shotgun (WGS) entry which is preliminary data.</text>
</comment>
<dbReference type="Pfam" id="PF04082">
    <property type="entry name" value="Fungal_trans"/>
    <property type="match status" value="1"/>
</dbReference>
<evidence type="ECO:0000256" key="1">
    <source>
        <dbReference type="ARBA" id="ARBA00023242"/>
    </source>
</evidence>
<dbReference type="InterPro" id="IPR007219">
    <property type="entry name" value="XnlR_reg_dom"/>
</dbReference>
<evidence type="ECO:0000259" key="2">
    <source>
        <dbReference type="SMART" id="SM00906"/>
    </source>
</evidence>
<organism evidence="3 4">
    <name type="scientific">Diplocarpon rosae</name>
    <dbReference type="NCBI Taxonomy" id="946125"/>
    <lineage>
        <taxon>Eukaryota</taxon>
        <taxon>Fungi</taxon>
        <taxon>Dikarya</taxon>
        <taxon>Ascomycota</taxon>
        <taxon>Pezizomycotina</taxon>
        <taxon>Leotiomycetes</taxon>
        <taxon>Helotiales</taxon>
        <taxon>Drepanopezizaceae</taxon>
        <taxon>Diplocarpon</taxon>
    </lineage>
</organism>
<dbReference type="Proteomes" id="UP001285354">
    <property type="component" value="Unassembled WGS sequence"/>
</dbReference>
<dbReference type="PANTHER" id="PTHR46910">
    <property type="entry name" value="TRANSCRIPTION FACTOR PDR1"/>
    <property type="match status" value="1"/>
</dbReference>
<dbReference type="InterPro" id="IPR050987">
    <property type="entry name" value="AtrR-like"/>
</dbReference>
<keyword evidence="1" id="KW-0539">Nucleus</keyword>
<sequence length="447" mass="49857">MLLVFAFGKSILAREVSQSGPTGAAYFARAVEALPDPHRLRQDPILSIEILSMLALFMQAMDMRRAAYDYVGQALRITLTQGLNRRYDAQRITPQEFEHRSRLWWTVYTIERKLSSLVGCPPAVHDEDIALPMPLIDPTNMSSLTIALHVDLSSQLGQILTIVYGLGHQRLLGVKFIAAVQTILKRLAETSIMLNANMRIELSRLTNTISRVAASLHLLHHQCTILTIRPVLFFLLETKLASCNVPLKLSDAVIGLLRVCVESALQVLRIVEGLRAHNLVDLFLPFDLDSMFASAFVLILVDIIMPANTEQWDLGKTFTLMDEMMLRGIVIAGPYKKDLLELDELRQKLKRPQIVPANQVSQPRPVVSTPGMTAPDSNYPPLEQDMLWSWMGTEERELGVLNPNTIQSAIDGLNLDFLNDPSVLDADGSEWMWGGGFTGGPITPDQL</sequence>
<keyword evidence="4" id="KW-1185">Reference proteome</keyword>
<evidence type="ECO:0000313" key="3">
    <source>
        <dbReference type="EMBL" id="KAK2628739.1"/>
    </source>
</evidence>
<dbReference type="AlphaFoldDB" id="A0AAD9T4S3"/>
<protein>
    <recommendedName>
        <fullName evidence="2">Xylanolytic transcriptional activator regulatory domain-containing protein</fullName>
    </recommendedName>
</protein>
<dbReference type="GO" id="GO:0006351">
    <property type="term" value="P:DNA-templated transcription"/>
    <property type="evidence" value="ECO:0007669"/>
    <property type="project" value="InterPro"/>
</dbReference>
<dbReference type="GO" id="GO:0003700">
    <property type="term" value="F:DNA-binding transcription factor activity"/>
    <property type="evidence" value="ECO:0007669"/>
    <property type="project" value="InterPro"/>
</dbReference>
<evidence type="ECO:0000313" key="4">
    <source>
        <dbReference type="Proteomes" id="UP001285354"/>
    </source>
</evidence>
<dbReference type="GO" id="GO:0008270">
    <property type="term" value="F:zinc ion binding"/>
    <property type="evidence" value="ECO:0007669"/>
    <property type="project" value="InterPro"/>
</dbReference>
<dbReference type="PANTHER" id="PTHR46910:SF32">
    <property type="entry name" value="TRANSCRIPTION FACTOR DOMAIN-CONTAINING PROTEIN-RELATED"/>
    <property type="match status" value="1"/>
</dbReference>
<name>A0AAD9T4S3_9HELO</name>
<dbReference type="CDD" id="cd12148">
    <property type="entry name" value="fungal_TF_MHR"/>
    <property type="match status" value="1"/>
</dbReference>
<dbReference type="GO" id="GO:0003677">
    <property type="term" value="F:DNA binding"/>
    <property type="evidence" value="ECO:0007669"/>
    <property type="project" value="InterPro"/>
</dbReference>
<accession>A0AAD9T4S3</accession>